<evidence type="ECO:0000313" key="2">
    <source>
        <dbReference type="EMBL" id="QDO88794.1"/>
    </source>
</evidence>
<protein>
    <recommendedName>
        <fullName evidence="4">Polyketide cyclase</fullName>
    </recommendedName>
</protein>
<dbReference type="Pfam" id="PF10604">
    <property type="entry name" value="Polyketide_cyc2"/>
    <property type="match status" value="1"/>
</dbReference>
<keyword evidence="3" id="KW-1185">Reference proteome</keyword>
<name>A0A516GB81_9MICO</name>
<feature type="region of interest" description="Disordered" evidence="1">
    <location>
        <begin position="35"/>
        <end position="58"/>
    </location>
</feature>
<accession>A0A516GB81</accession>
<evidence type="ECO:0008006" key="4">
    <source>
        <dbReference type="Google" id="ProtNLM"/>
    </source>
</evidence>
<dbReference type="SUPFAM" id="SSF55961">
    <property type="entry name" value="Bet v1-like"/>
    <property type="match status" value="1"/>
</dbReference>
<sequence>MDARTAGRSTAAPHVVWSLLSAIETWPLWTPTVTSVTREATDDEDPRAPGSIGVGSRFSVTQPRLGRASWVVTQWEEGRSFTWVSRRPGIRTTATHHVHPRDGARASSLPSSGPAREPGWPVRCSDG</sequence>
<organism evidence="2 3">
    <name type="scientific">Ornithinimicrobium ciconiae</name>
    <dbReference type="NCBI Taxonomy" id="2594265"/>
    <lineage>
        <taxon>Bacteria</taxon>
        <taxon>Bacillati</taxon>
        <taxon>Actinomycetota</taxon>
        <taxon>Actinomycetes</taxon>
        <taxon>Micrococcales</taxon>
        <taxon>Ornithinimicrobiaceae</taxon>
        <taxon>Ornithinimicrobium</taxon>
    </lineage>
</organism>
<dbReference type="KEGG" id="orz:FNH13_11055"/>
<dbReference type="InterPro" id="IPR019587">
    <property type="entry name" value="Polyketide_cyclase/dehydratase"/>
</dbReference>
<dbReference type="OrthoDB" id="191189at2"/>
<evidence type="ECO:0000256" key="1">
    <source>
        <dbReference type="SAM" id="MobiDB-lite"/>
    </source>
</evidence>
<dbReference type="InterPro" id="IPR023393">
    <property type="entry name" value="START-like_dom_sf"/>
</dbReference>
<reference evidence="2 3" key="1">
    <citation type="submission" date="2019-07" db="EMBL/GenBank/DDBJ databases">
        <title>complete genome sequencing of Ornithinimicrobium sp. H23M54.</title>
        <authorList>
            <person name="Bae J.-W."/>
            <person name="Lee S.-Y."/>
        </authorList>
    </citation>
    <scope>NUCLEOTIDE SEQUENCE [LARGE SCALE GENOMIC DNA]</scope>
    <source>
        <strain evidence="2 3">H23M54</strain>
    </source>
</reference>
<evidence type="ECO:0000313" key="3">
    <source>
        <dbReference type="Proteomes" id="UP000315395"/>
    </source>
</evidence>
<dbReference type="Gene3D" id="3.30.530.20">
    <property type="match status" value="1"/>
</dbReference>
<dbReference type="RefSeq" id="WP_143783471.1">
    <property type="nucleotide sequence ID" value="NZ_CP041616.1"/>
</dbReference>
<dbReference type="Proteomes" id="UP000315395">
    <property type="component" value="Chromosome"/>
</dbReference>
<proteinExistence type="predicted"/>
<dbReference type="EMBL" id="CP041616">
    <property type="protein sequence ID" value="QDO88794.1"/>
    <property type="molecule type" value="Genomic_DNA"/>
</dbReference>
<feature type="region of interest" description="Disordered" evidence="1">
    <location>
        <begin position="89"/>
        <end position="127"/>
    </location>
</feature>
<dbReference type="AlphaFoldDB" id="A0A516GB81"/>
<gene>
    <name evidence="2" type="ORF">FNH13_11055</name>
</gene>